<gene>
    <name evidence="2" type="ORF">HannXRQ_Chr01g0014601</name>
</gene>
<dbReference type="InParanoid" id="A0A251VQP8"/>
<name>A0A251VQP8_HELAN</name>
<accession>A0A251VQP8</accession>
<proteinExistence type="predicted"/>
<dbReference type="AlphaFoldDB" id="A0A251VQP8"/>
<keyword evidence="1" id="KW-0472">Membrane</keyword>
<keyword evidence="1" id="KW-0812">Transmembrane</keyword>
<feature type="transmembrane region" description="Helical" evidence="1">
    <location>
        <begin position="20"/>
        <end position="44"/>
    </location>
</feature>
<keyword evidence="3" id="KW-1185">Reference proteome</keyword>
<dbReference type="Proteomes" id="UP000215914">
    <property type="component" value="Chromosome 1"/>
</dbReference>
<evidence type="ECO:0000313" key="3">
    <source>
        <dbReference type="Proteomes" id="UP000215914"/>
    </source>
</evidence>
<keyword evidence="1" id="KW-1133">Transmembrane helix</keyword>
<reference evidence="3" key="1">
    <citation type="journal article" date="2017" name="Nature">
        <title>The sunflower genome provides insights into oil metabolism, flowering and Asterid evolution.</title>
        <authorList>
            <person name="Badouin H."/>
            <person name="Gouzy J."/>
            <person name="Grassa C.J."/>
            <person name="Murat F."/>
            <person name="Staton S.E."/>
            <person name="Cottret L."/>
            <person name="Lelandais-Briere C."/>
            <person name="Owens G.L."/>
            <person name="Carrere S."/>
            <person name="Mayjonade B."/>
            <person name="Legrand L."/>
            <person name="Gill N."/>
            <person name="Kane N.C."/>
            <person name="Bowers J.E."/>
            <person name="Hubner S."/>
            <person name="Bellec A."/>
            <person name="Berard A."/>
            <person name="Berges H."/>
            <person name="Blanchet N."/>
            <person name="Boniface M.C."/>
            <person name="Brunel D."/>
            <person name="Catrice O."/>
            <person name="Chaidir N."/>
            <person name="Claudel C."/>
            <person name="Donnadieu C."/>
            <person name="Faraut T."/>
            <person name="Fievet G."/>
            <person name="Helmstetter N."/>
            <person name="King M."/>
            <person name="Knapp S.J."/>
            <person name="Lai Z."/>
            <person name="Le Paslier M.C."/>
            <person name="Lippi Y."/>
            <person name="Lorenzon L."/>
            <person name="Mandel J.R."/>
            <person name="Marage G."/>
            <person name="Marchand G."/>
            <person name="Marquand E."/>
            <person name="Bret-Mestries E."/>
            <person name="Morien E."/>
            <person name="Nambeesan S."/>
            <person name="Nguyen T."/>
            <person name="Pegot-Espagnet P."/>
            <person name="Pouilly N."/>
            <person name="Raftis F."/>
            <person name="Sallet E."/>
            <person name="Schiex T."/>
            <person name="Thomas J."/>
            <person name="Vandecasteele C."/>
            <person name="Vares D."/>
            <person name="Vear F."/>
            <person name="Vautrin S."/>
            <person name="Crespi M."/>
            <person name="Mangin B."/>
            <person name="Burke J.M."/>
            <person name="Salse J."/>
            <person name="Munos S."/>
            <person name="Vincourt P."/>
            <person name="Rieseberg L.H."/>
            <person name="Langlade N.B."/>
        </authorList>
    </citation>
    <scope>NUCLEOTIDE SEQUENCE [LARGE SCALE GENOMIC DNA]</scope>
    <source>
        <strain evidence="3">cv. SF193</strain>
    </source>
</reference>
<dbReference type="EMBL" id="CM007890">
    <property type="protein sequence ID" value="OTG37051.1"/>
    <property type="molecule type" value="Genomic_DNA"/>
</dbReference>
<organism evidence="2 3">
    <name type="scientific">Helianthus annuus</name>
    <name type="common">Common sunflower</name>
    <dbReference type="NCBI Taxonomy" id="4232"/>
    <lineage>
        <taxon>Eukaryota</taxon>
        <taxon>Viridiplantae</taxon>
        <taxon>Streptophyta</taxon>
        <taxon>Embryophyta</taxon>
        <taxon>Tracheophyta</taxon>
        <taxon>Spermatophyta</taxon>
        <taxon>Magnoliopsida</taxon>
        <taxon>eudicotyledons</taxon>
        <taxon>Gunneridae</taxon>
        <taxon>Pentapetalae</taxon>
        <taxon>asterids</taxon>
        <taxon>campanulids</taxon>
        <taxon>Asterales</taxon>
        <taxon>Asteraceae</taxon>
        <taxon>Asteroideae</taxon>
        <taxon>Heliantheae alliance</taxon>
        <taxon>Heliantheae</taxon>
        <taxon>Helianthus</taxon>
    </lineage>
</organism>
<evidence type="ECO:0000256" key="1">
    <source>
        <dbReference type="SAM" id="Phobius"/>
    </source>
</evidence>
<protein>
    <submittedName>
        <fullName evidence="2">Uncharacterized protein</fullName>
    </submittedName>
</protein>
<evidence type="ECO:0000313" key="2">
    <source>
        <dbReference type="EMBL" id="OTG37051.1"/>
    </source>
</evidence>
<sequence length="109" mass="12706">MTKKYMPNGSHVSFFPFKFSFAFSPHPLGSSLFPSLFIPFLYLFERFDDPILVLKKFIKSMEREDQGDMQVEEQKAQLYTVNHLPLKTGIIKLLHQIEEAKKMAIILLP</sequence>